<keyword evidence="2" id="KW-0472">Membrane</keyword>
<evidence type="ECO:0000256" key="3">
    <source>
        <dbReference type="SAM" id="SignalP"/>
    </source>
</evidence>
<evidence type="ECO:0000256" key="1">
    <source>
        <dbReference type="SAM" id="MobiDB-lite"/>
    </source>
</evidence>
<keyword evidence="2" id="KW-1133">Transmembrane helix</keyword>
<organism evidence="4 5">
    <name type="scientific">Syncephalis pseudoplumigaleata</name>
    <dbReference type="NCBI Taxonomy" id="1712513"/>
    <lineage>
        <taxon>Eukaryota</taxon>
        <taxon>Fungi</taxon>
        <taxon>Fungi incertae sedis</taxon>
        <taxon>Zoopagomycota</taxon>
        <taxon>Zoopagomycotina</taxon>
        <taxon>Zoopagomycetes</taxon>
        <taxon>Zoopagales</taxon>
        <taxon>Piptocephalidaceae</taxon>
        <taxon>Syncephalis</taxon>
    </lineage>
</organism>
<feature type="transmembrane region" description="Helical" evidence="2">
    <location>
        <begin position="284"/>
        <end position="307"/>
    </location>
</feature>
<evidence type="ECO:0000256" key="2">
    <source>
        <dbReference type="SAM" id="Phobius"/>
    </source>
</evidence>
<feature type="transmembrane region" description="Helical" evidence="2">
    <location>
        <begin position="224"/>
        <end position="245"/>
    </location>
</feature>
<sequence length="458" mass="50832">MLPTVLPAMLKYIVLCTACILSIWSQQASAWATFELGGQRSLSYATQDPFGVRIPQYRSNGTLAMARFVSDAPCTLAFPEANFTDPYTKLALQGYSNAKRVVLAVHLTGAFRNNCLTITHLGIAAHNLRRSMEKNQDGPQFDALLLITYKTRGDIPCPPYELPYTTFGLAYPSGAPPINMTLLQDDGVIAQLRHNGNITEPITAFLAEEPGPWNEAYFSNGRKIMLALLMIINICAAMRGLWTLLQRYIRRVHQPKVQQVIIWFSVFSAILCTAALPQSPVSPAYSWLADALNYCIAIAFSAFLLCCHHGADYLGARVHLLHLHLLEEEPVEQHAEEHAHTAASVGIVLQIISNHLAEAKVWRESVAMDSLRLSLSYTSYTVRIVAMLSVLTYHTDECGEERRETPLVRFKDGLDTRPTRKDSNNHVPAASTNPQALRSSFARISADTTSGYEERGLV</sequence>
<keyword evidence="2" id="KW-0812">Transmembrane</keyword>
<evidence type="ECO:0008006" key="6">
    <source>
        <dbReference type="Google" id="ProtNLM"/>
    </source>
</evidence>
<dbReference type="EMBL" id="KZ989456">
    <property type="protein sequence ID" value="RKP26311.1"/>
    <property type="molecule type" value="Genomic_DNA"/>
</dbReference>
<proteinExistence type="predicted"/>
<protein>
    <recommendedName>
        <fullName evidence="6">Lung seven transmembrane receptor-domain-containing protein</fullName>
    </recommendedName>
</protein>
<dbReference type="Proteomes" id="UP000278143">
    <property type="component" value="Unassembled WGS sequence"/>
</dbReference>
<reference evidence="5" key="1">
    <citation type="journal article" date="2018" name="Nat. Microbiol.">
        <title>Leveraging single-cell genomics to expand the fungal tree of life.</title>
        <authorList>
            <person name="Ahrendt S.R."/>
            <person name="Quandt C.A."/>
            <person name="Ciobanu D."/>
            <person name="Clum A."/>
            <person name="Salamov A."/>
            <person name="Andreopoulos B."/>
            <person name="Cheng J.F."/>
            <person name="Woyke T."/>
            <person name="Pelin A."/>
            <person name="Henrissat B."/>
            <person name="Reynolds N.K."/>
            <person name="Benny G.L."/>
            <person name="Smith M.E."/>
            <person name="James T.Y."/>
            <person name="Grigoriev I.V."/>
        </authorList>
    </citation>
    <scope>NUCLEOTIDE SEQUENCE [LARGE SCALE GENOMIC DNA]</scope>
    <source>
        <strain evidence="5">Benny S71-1</strain>
    </source>
</reference>
<dbReference type="AlphaFoldDB" id="A0A4P9Z3D9"/>
<accession>A0A4P9Z3D9</accession>
<keyword evidence="3" id="KW-0732">Signal</keyword>
<feature type="compositionally biased region" description="Basic and acidic residues" evidence="1">
    <location>
        <begin position="413"/>
        <end position="424"/>
    </location>
</feature>
<feature type="signal peptide" evidence="3">
    <location>
        <begin position="1"/>
        <end position="30"/>
    </location>
</feature>
<feature type="transmembrane region" description="Helical" evidence="2">
    <location>
        <begin position="257"/>
        <end position="278"/>
    </location>
</feature>
<evidence type="ECO:0000313" key="5">
    <source>
        <dbReference type="Proteomes" id="UP000278143"/>
    </source>
</evidence>
<name>A0A4P9Z3D9_9FUNG</name>
<feature type="region of interest" description="Disordered" evidence="1">
    <location>
        <begin position="413"/>
        <end position="432"/>
    </location>
</feature>
<feature type="chain" id="PRO_5020683478" description="Lung seven transmembrane receptor-domain-containing protein" evidence="3">
    <location>
        <begin position="31"/>
        <end position="458"/>
    </location>
</feature>
<evidence type="ECO:0000313" key="4">
    <source>
        <dbReference type="EMBL" id="RKP26311.1"/>
    </source>
</evidence>
<dbReference type="OrthoDB" id="10651493at2759"/>
<keyword evidence="5" id="KW-1185">Reference proteome</keyword>
<gene>
    <name evidence="4" type="ORF">SYNPS1DRAFT_27994</name>
</gene>